<feature type="compositionally biased region" description="Low complexity" evidence="5">
    <location>
        <begin position="393"/>
        <end position="403"/>
    </location>
</feature>
<keyword evidence="2" id="KW-0227">DNA damage</keyword>
<evidence type="ECO:0000256" key="2">
    <source>
        <dbReference type="ARBA" id="ARBA00022763"/>
    </source>
</evidence>
<keyword evidence="7" id="KW-1185">Reference proteome</keyword>
<dbReference type="InterPro" id="IPR041247">
    <property type="entry name" value="Rad52_fam"/>
</dbReference>
<dbReference type="Pfam" id="PF04098">
    <property type="entry name" value="Rad52_Rad22"/>
    <property type="match status" value="1"/>
</dbReference>
<feature type="compositionally biased region" description="Low complexity" evidence="5">
    <location>
        <begin position="230"/>
        <end position="275"/>
    </location>
</feature>
<feature type="compositionally biased region" description="Polar residues" evidence="5">
    <location>
        <begin position="10"/>
        <end position="23"/>
    </location>
</feature>
<dbReference type="GO" id="GO:0000724">
    <property type="term" value="P:double-strand break repair via homologous recombination"/>
    <property type="evidence" value="ECO:0007669"/>
    <property type="project" value="UniProtKB-ARBA"/>
</dbReference>
<sequence>MIPKTEPGMSRSSPLPTGNSTPEILNDIPTVITHVPQNSCHSHQTTRLVEFTPEEKARLNVDLPKYLAPEFAATRAGPGRTTLTYIEGWRIKNLANKLFGFNGWSSSITDVTVDFLDLDHEGKVSVGVSVMVKVTLKDGTFHEDIGYGSSENQKSKAASFEKAKKEATTDGLKRALTSFGNVLGTCLYDKNFCKYLSMQKVDKPKFDSKEIYYYPTEAQPTPQDQERKQQQQQQQQQQQRQHQNNQQHQQHQNHCQHNNQHNNQHNHQHNQNQQQISHGAGPSSAAVSEVIPNPYQATKSRLTTPTLLQVASNFSGRPASVATSIVTRVNANNQAQNETRNGEQRNTKVEDDVQTTPTKIAPSLTPQGQGLKQEQTQAQKPVPFRMAVPPNDSFSSSSSALSSNPFAPKETLPSPSLSIQNTTSTKLSTPSTPHAQDGSHSSRQVNNIKHHQNQNLRNGKEIVSPFAARNSNGPQSVAVNGTRNVLRANSMAAAAQNHASTSLPPTNQNSTVHGHKPGTYSSSTAQHSVHLLNPVQGTGLKRPLGMTR</sequence>
<dbReference type="InterPro" id="IPR007232">
    <property type="entry name" value="Rad52_Rad59_Rad22"/>
</dbReference>
<evidence type="ECO:0000256" key="4">
    <source>
        <dbReference type="ARBA" id="ARBA00023204"/>
    </source>
</evidence>
<evidence type="ECO:0000256" key="3">
    <source>
        <dbReference type="ARBA" id="ARBA00023172"/>
    </source>
</evidence>
<accession>A0A9P6MQ48</accession>
<feature type="compositionally biased region" description="Basic and acidic residues" evidence="5">
    <location>
        <begin position="340"/>
        <end position="351"/>
    </location>
</feature>
<dbReference type="AlphaFoldDB" id="A0A9P6MQ48"/>
<feature type="region of interest" description="Disordered" evidence="5">
    <location>
        <begin position="219"/>
        <end position="286"/>
    </location>
</feature>
<dbReference type="GO" id="GO:0045002">
    <property type="term" value="P:double-strand break repair via single-strand annealing"/>
    <property type="evidence" value="ECO:0007669"/>
    <property type="project" value="TreeGrafter"/>
</dbReference>
<reference evidence="6" key="1">
    <citation type="journal article" date="2020" name="Fungal Divers.">
        <title>Resolving the Mortierellaceae phylogeny through synthesis of multi-gene phylogenetics and phylogenomics.</title>
        <authorList>
            <person name="Vandepol N."/>
            <person name="Liber J."/>
            <person name="Desiro A."/>
            <person name="Na H."/>
            <person name="Kennedy M."/>
            <person name="Barry K."/>
            <person name="Grigoriev I.V."/>
            <person name="Miller A.N."/>
            <person name="O'Donnell K."/>
            <person name="Stajich J.E."/>
            <person name="Bonito G."/>
        </authorList>
    </citation>
    <scope>NUCLEOTIDE SEQUENCE</scope>
    <source>
        <strain evidence="6">NRRL 2769</strain>
    </source>
</reference>
<comment type="caution">
    <text evidence="6">The sequence shown here is derived from an EMBL/GenBank/DDBJ whole genome shotgun (WGS) entry which is preliminary data.</text>
</comment>
<comment type="similarity">
    <text evidence="1">Belongs to the RAD52 family.</text>
</comment>
<dbReference type="GO" id="GO:0003697">
    <property type="term" value="F:single-stranded DNA binding"/>
    <property type="evidence" value="ECO:0007669"/>
    <property type="project" value="UniProtKB-ARBA"/>
</dbReference>
<dbReference type="Proteomes" id="UP000703661">
    <property type="component" value="Unassembled WGS sequence"/>
</dbReference>
<dbReference type="FunFam" id="3.30.390.80:FF:000001">
    <property type="entry name" value="DNA repair protein RAD52 homolog"/>
    <property type="match status" value="1"/>
</dbReference>
<feature type="region of interest" description="Disordered" evidence="5">
    <location>
        <begin position="1"/>
        <end position="25"/>
    </location>
</feature>
<dbReference type="PANTHER" id="PTHR12132:SF1">
    <property type="entry name" value="DNA REPAIR PROTEIN RAD52 HOMOLOG"/>
    <property type="match status" value="1"/>
</dbReference>
<dbReference type="SUPFAM" id="SSF54768">
    <property type="entry name" value="dsRNA-binding domain-like"/>
    <property type="match status" value="1"/>
</dbReference>
<feature type="compositionally biased region" description="Low complexity" evidence="5">
    <location>
        <begin position="422"/>
        <end position="433"/>
    </location>
</feature>
<dbReference type="Gene3D" id="3.30.390.80">
    <property type="entry name" value="DNA repair protein Rad52/59/22"/>
    <property type="match status" value="1"/>
</dbReference>
<dbReference type="PANTHER" id="PTHR12132">
    <property type="entry name" value="DNA REPAIR AND RECOMBINATION PROTEIN RAD52, RAD59"/>
    <property type="match status" value="1"/>
</dbReference>
<dbReference type="GO" id="GO:0006312">
    <property type="term" value="P:mitotic recombination"/>
    <property type="evidence" value="ECO:0007669"/>
    <property type="project" value="TreeGrafter"/>
</dbReference>
<organism evidence="6 7">
    <name type="scientific">Entomortierella chlamydospora</name>
    <dbReference type="NCBI Taxonomy" id="101097"/>
    <lineage>
        <taxon>Eukaryota</taxon>
        <taxon>Fungi</taxon>
        <taxon>Fungi incertae sedis</taxon>
        <taxon>Mucoromycota</taxon>
        <taxon>Mortierellomycotina</taxon>
        <taxon>Mortierellomycetes</taxon>
        <taxon>Mortierellales</taxon>
        <taxon>Mortierellaceae</taxon>
        <taxon>Entomortierella</taxon>
    </lineage>
</organism>
<evidence type="ECO:0000256" key="1">
    <source>
        <dbReference type="ARBA" id="ARBA00006638"/>
    </source>
</evidence>
<gene>
    <name evidence="6" type="primary">RAD52</name>
    <name evidence="6" type="ORF">BGZ80_002923</name>
</gene>
<feature type="compositionally biased region" description="Polar residues" evidence="5">
    <location>
        <begin position="330"/>
        <end position="339"/>
    </location>
</feature>
<keyword evidence="4" id="KW-0234">DNA repair</keyword>
<proteinExistence type="inferred from homology"/>
<evidence type="ECO:0000256" key="5">
    <source>
        <dbReference type="SAM" id="MobiDB-lite"/>
    </source>
</evidence>
<evidence type="ECO:0000313" key="7">
    <source>
        <dbReference type="Proteomes" id="UP000703661"/>
    </source>
</evidence>
<name>A0A9P6MQ48_9FUNG</name>
<evidence type="ECO:0000313" key="6">
    <source>
        <dbReference type="EMBL" id="KAG0008905.1"/>
    </source>
</evidence>
<dbReference type="GO" id="GO:0005634">
    <property type="term" value="C:nucleus"/>
    <property type="evidence" value="ECO:0007669"/>
    <property type="project" value="TreeGrafter"/>
</dbReference>
<feature type="compositionally biased region" description="Polar residues" evidence="5">
    <location>
        <begin position="354"/>
        <end position="379"/>
    </location>
</feature>
<dbReference type="EMBL" id="JAAAID010001749">
    <property type="protein sequence ID" value="KAG0008905.1"/>
    <property type="molecule type" value="Genomic_DNA"/>
</dbReference>
<keyword evidence="3" id="KW-0233">DNA recombination</keyword>
<feature type="region of interest" description="Disordered" evidence="5">
    <location>
        <begin position="330"/>
        <end position="443"/>
    </location>
</feature>
<dbReference type="InterPro" id="IPR042525">
    <property type="entry name" value="Rad52_Rad59_Rad22_sf"/>
</dbReference>
<protein>
    <submittedName>
        <fullName evidence="6">DNA repair protein rad52</fullName>
    </submittedName>
</protein>